<comment type="caution">
    <text evidence="1">The sequence shown here is derived from an EMBL/GenBank/DDBJ whole genome shotgun (WGS) entry which is preliminary data.</text>
</comment>
<organism evidence="1 2">
    <name type="scientific">Nephila pilipes</name>
    <name type="common">Giant wood spider</name>
    <name type="synonym">Nephila maculata</name>
    <dbReference type="NCBI Taxonomy" id="299642"/>
    <lineage>
        <taxon>Eukaryota</taxon>
        <taxon>Metazoa</taxon>
        <taxon>Ecdysozoa</taxon>
        <taxon>Arthropoda</taxon>
        <taxon>Chelicerata</taxon>
        <taxon>Arachnida</taxon>
        <taxon>Araneae</taxon>
        <taxon>Araneomorphae</taxon>
        <taxon>Entelegynae</taxon>
        <taxon>Araneoidea</taxon>
        <taxon>Nephilidae</taxon>
        <taxon>Nephila</taxon>
    </lineage>
</organism>
<keyword evidence="2" id="KW-1185">Reference proteome</keyword>
<dbReference type="AlphaFoldDB" id="A0A8X6TRE7"/>
<dbReference type="EMBL" id="BMAW01014416">
    <property type="protein sequence ID" value="GFT38808.1"/>
    <property type="molecule type" value="Genomic_DNA"/>
</dbReference>
<name>A0A8X6TRE7_NEPPI</name>
<protein>
    <submittedName>
        <fullName evidence="1">Uncharacterized protein</fullName>
    </submittedName>
</protein>
<evidence type="ECO:0000313" key="2">
    <source>
        <dbReference type="Proteomes" id="UP000887013"/>
    </source>
</evidence>
<reference evidence="1" key="1">
    <citation type="submission" date="2020-08" db="EMBL/GenBank/DDBJ databases">
        <title>Multicomponent nature underlies the extraordinary mechanical properties of spider dragline silk.</title>
        <authorList>
            <person name="Kono N."/>
            <person name="Nakamura H."/>
            <person name="Mori M."/>
            <person name="Yoshida Y."/>
            <person name="Ohtoshi R."/>
            <person name="Malay A.D."/>
            <person name="Moran D.A.P."/>
            <person name="Tomita M."/>
            <person name="Numata K."/>
            <person name="Arakawa K."/>
        </authorList>
    </citation>
    <scope>NUCLEOTIDE SEQUENCE</scope>
</reference>
<proteinExistence type="predicted"/>
<gene>
    <name evidence="1" type="ORF">NPIL_503381</name>
</gene>
<accession>A0A8X6TRE7</accession>
<dbReference type="Proteomes" id="UP000887013">
    <property type="component" value="Unassembled WGS sequence"/>
</dbReference>
<sequence>MTKEVVENRENRAHDVPREILLPRSKSDRLLACSKSFLFQKFLDRSLISEDIMFEVKPPKGFQHIPCSVIVWFSPWLLSAFKLEVGNTFFHQPPVCIGASFGASSRRLGWSFV</sequence>
<evidence type="ECO:0000313" key="1">
    <source>
        <dbReference type="EMBL" id="GFT38808.1"/>
    </source>
</evidence>